<dbReference type="AlphaFoldDB" id="A0A0M0JZH6"/>
<reference evidence="5" key="1">
    <citation type="journal article" date="2015" name="PLoS Genet.">
        <title>Genome Sequence and Transcriptome Analyses of Chrysochromulina tobin: Metabolic Tools for Enhanced Algal Fitness in the Prominent Order Prymnesiales (Haptophyceae).</title>
        <authorList>
            <person name="Hovde B.T."/>
            <person name="Deodato C.R."/>
            <person name="Hunsperger H.M."/>
            <person name="Ryken S.A."/>
            <person name="Yost W."/>
            <person name="Jha R.K."/>
            <person name="Patterson J."/>
            <person name="Monnat R.J. Jr."/>
            <person name="Barlow S.B."/>
            <person name="Starkenburg S.R."/>
            <person name="Cattolico R.A."/>
        </authorList>
    </citation>
    <scope>NUCLEOTIDE SEQUENCE</scope>
    <source>
        <strain evidence="5">CCMP291</strain>
    </source>
</reference>
<dbReference type="OrthoDB" id="539213at2759"/>
<evidence type="ECO:0000256" key="1">
    <source>
        <dbReference type="ARBA" id="ARBA00022737"/>
    </source>
</evidence>
<gene>
    <name evidence="4" type="ORF">Ctob_015713</name>
</gene>
<accession>A0A0M0JZH6</accession>
<dbReference type="Gene3D" id="2.60.120.650">
    <property type="entry name" value="Cupin"/>
    <property type="match status" value="1"/>
</dbReference>
<keyword evidence="5" id="KW-1185">Reference proteome</keyword>
<dbReference type="SUPFAM" id="SSF48403">
    <property type="entry name" value="Ankyrin repeat"/>
    <property type="match status" value="1"/>
</dbReference>
<protein>
    <submittedName>
        <fullName evidence="4">Cd4-specific ankyrin repeat protein</fullName>
    </submittedName>
</protein>
<evidence type="ECO:0000256" key="3">
    <source>
        <dbReference type="PROSITE-ProRule" id="PRU00023"/>
    </source>
</evidence>
<evidence type="ECO:0000313" key="5">
    <source>
        <dbReference type="Proteomes" id="UP000037460"/>
    </source>
</evidence>
<organism evidence="4 5">
    <name type="scientific">Chrysochromulina tobinii</name>
    <dbReference type="NCBI Taxonomy" id="1460289"/>
    <lineage>
        <taxon>Eukaryota</taxon>
        <taxon>Haptista</taxon>
        <taxon>Haptophyta</taxon>
        <taxon>Prymnesiophyceae</taxon>
        <taxon>Prymnesiales</taxon>
        <taxon>Chrysochromulinaceae</taxon>
        <taxon>Chrysochromulina</taxon>
    </lineage>
</organism>
<feature type="repeat" description="ANK" evidence="3">
    <location>
        <begin position="285"/>
        <end position="317"/>
    </location>
</feature>
<keyword evidence="1" id="KW-0677">Repeat</keyword>
<dbReference type="InterPro" id="IPR002110">
    <property type="entry name" value="Ankyrin_rpt"/>
</dbReference>
<evidence type="ECO:0000256" key="2">
    <source>
        <dbReference type="ARBA" id="ARBA00023043"/>
    </source>
</evidence>
<feature type="repeat" description="ANK" evidence="3">
    <location>
        <begin position="252"/>
        <end position="284"/>
    </location>
</feature>
<dbReference type="PROSITE" id="PS50088">
    <property type="entry name" value="ANK_REPEAT"/>
    <property type="match status" value="3"/>
</dbReference>
<dbReference type="EMBL" id="JWZX01001942">
    <property type="protein sequence ID" value="KOO31747.1"/>
    <property type="molecule type" value="Genomic_DNA"/>
</dbReference>
<dbReference type="PANTHER" id="PTHR24171">
    <property type="entry name" value="ANKYRIN REPEAT DOMAIN-CONTAINING PROTEIN 39-RELATED"/>
    <property type="match status" value="1"/>
</dbReference>
<dbReference type="PROSITE" id="PS50297">
    <property type="entry name" value="ANK_REP_REGION"/>
    <property type="match status" value="2"/>
</dbReference>
<sequence>MAVIDARELSEDALVSVLLGSDVPVVVRSWQDSSSFGHILDEHGDVPIDVILEGGRYRGESTTEEPMALADYAAALRNASLPDSAYVFTELGGVDVSLGGFALGGPNVSAPARHLFAQTPELGQLLAAALARQNAELSAVPHRTDGRVLLSAGTWGNGRPFHQHGPALFALVAGVKRWFVRRPNATFAWQTFEIPRETLLAADALPNDWSEQLWQCAQRPGELVWVPDLQQHATLNHAAWTIGLTMVMDVVAPLSPLHEAVQAGDAAEVRQLLARGVNTEAAAPNGGTALHYAAGLGHCEALDALLVGGASLQARARQGLTPLHMAVAGGHREAVELLLRRGAEVNARNQHGLTPRDLALQLGHVAVAQRLADACLALGTC</sequence>
<feature type="repeat" description="ANK" evidence="3">
    <location>
        <begin position="318"/>
        <end position="350"/>
    </location>
</feature>
<dbReference type="InterPro" id="IPR036770">
    <property type="entry name" value="Ankyrin_rpt-contain_sf"/>
</dbReference>
<evidence type="ECO:0000313" key="4">
    <source>
        <dbReference type="EMBL" id="KOO31747.1"/>
    </source>
</evidence>
<keyword evidence="2 3" id="KW-0040">ANK repeat</keyword>
<dbReference type="Gene3D" id="1.25.40.20">
    <property type="entry name" value="Ankyrin repeat-containing domain"/>
    <property type="match status" value="2"/>
</dbReference>
<dbReference type="SMART" id="SM00248">
    <property type="entry name" value="ANK"/>
    <property type="match status" value="4"/>
</dbReference>
<dbReference type="Proteomes" id="UP000037460">
    <property type="component" value="Unassembled WGS sequence"/>
</dbReference>
<comment type="caution">
    <text evidence="4">The sequence shown here is derived from an EMBL/GenBank/DDBJ whole genome shotgun (WGS) entry which is preliminary data.</text>
</comment>
<dbReference type="Pfam" id="PF13857">
    <property type="entry name" value="Ank_5"/>
    <property type="match status" value="1"/>
</dbReference>
<dbReference type="SUPFAM" id="SSF51197">
    <property type="entry name" value="Clavaminate synthase-like"/>
    <property type="match status" value="1"/>
</dbReference>
<proteinExistence type="predicted"/>
<name>A0A0M0JZH6_9EUKA</name>
<dbReference type="PRINTS" id="PR01415">
    <property type="entry name" value="ANKYRIN"/>
</dbReference>